<dbReference type="InterPro" id="IPR020556">
    <property type="entry name" value="Amidase_CS"/>
</dbReference>
<dbReference type="PROSITE" id="PS00571">
    <property type="entry name" value="AMIDASES"/>
    <property type="match status" value="1"/>
</dbReference>
<dbReference type="InterPro" id="IPR036928">
    <property type="entry name" value="AS_sf"/>
</dbReference>
<dbReference type="Pfam" id="PF01425">
    <property type="entry name" value="Amidase"/>
    <property type="match status" value="1"/>
</dbReference>
<evidence type="ECO:0000313" key="4">
    <source>
        <dbReference type="Proteomes" id="UP001180845"/>
    </source>
</evidence>
<dbReference type="EC" id="3.5.1.4" evidence="3"/>
<reference evidence="3" key="1">
    <citation type="submission" date="2023-07" db="EMBL/GenBank/DDBJ databases">
        <title>Sequencing the genomes of 1000 actinobacteria strains.</title>
        <authorList>
            <person name="Klenk H.-P."/>
        </authorList>
    </citation>
    <scope>NUCLEOTIDE SEQUENCE</scope>
    <source>
        <strain evidence="3">DSM 45977</strain>
    </source>
</reference>
<keyword evidence="3" id="KW-0378">Hydrolase</keyword>
<gene>
    <name evidence="3" type="ORF">JOF55_003642</name>
</gene>
<dbReference type="Proteomes" id="UP001180845">
    <property type="component" value="Unassembled WGS sequence"/>
</dbReference>
<dbReference type="PANTHER" id="PTHR11895">
    <property type="entry name" value="TRANSAMIDASE"/>
    <property type="match status" value="1"/>
</dbReference>
<evidence type="ECO:0000313" key="3">
    <source>
        <dbReference type="EMBL" id="MDR7303461.1"/>
    </source>
</evidence>
<comment type="similarity">
    <text evidence="1">Belongs to the amidase family.</text>
</comment>
<accession>A0AAE4CNH1</accession>
<comment type="caution">
    <text evidence="3">The sequence shown here is derived from an EMBL/GenBank/DDBJ whole genome shotgun (WGS) entry which is preliminary data.</text>
</comment>
<dbReference type="RefSeq" id="WP_310275796.1">
    <property type="nucleotide sequence ID" value="NZ_JAVDXW010000001.1"/>
</dbReference>
<dbReference type="GO" id="GO:0004040">
    <property type="term" value="F:amidase activity"/>
    <property type="evidence" value="ECO:0007669"/>
    <property type="project" value="UniProtKB-EC"/>
</dbReference>
<proteinExistence type="inferred from homology"/>
<evidence type="ECO:0000259" key="2">
    <source>
        <dbReference type="Pfam" id="PF01425"/>
    </source>
</evidence>
<sequence>MEYSEYRKHDGVALAERIRNGEMSAAEVLEAAIARAESVNGRINALTRTCYDEARERAGRELSGPLAGVPFLLKDLHQEHAGAASSAGSRALRDVHAPETAEVVRRWLDAGLVIFGRTNAPEFGAKPITEPLAFGPTRNPWELTRTPGGSSGGAAAAVAAGIVPLAGASDGGGSIRIPAACCGLFGLKPGRGLVPSGPERAENFHGASLDGVISRSVRDSAAALDTLIGHDPAGPYLAGAPERDFSEELNREPGALRIGFSAESALGAPHPHAVSALTDAAELLESLGHEVEEVPSPVDLEALTVDFLEAWSVKLASAMNEAIQRTGASETSFELDTRLLAAIGRTFSGPEYSAVLDRWHGHTRKLAEFHRQHDLLLTPSLAGPPVRIGELETPGLLQEAGKIALTLRLGPVLRASGVVDRVARANLRHVPYTQLANITGRPAMSVPLYWNPEGLPLGVQFVAPLGGEGLLFRLAAQLERERGWADHEPPL</sequence>
<protein>
    <submittedName>
        <fullName evidence="3">Amidase</fullName>
        <ecNumber evidence="3">3.5.1.4</ecNumber>
    </submittedName>
</protein>
<dbReference type="Gene3D" id="3.90.1300.10">
    <property type="entry name" value="Amidase signature (AS) domain"/>
    <property type="match status" value="1"/>
</dbReference>
<dbReference type="PANTHER" id="PTHR11895:SF7">
    <property type="entry name" value="GLUTAMYL-TRNA(GLN) AMIDOTRANSFERASE SUBUNIT A, MITOCHONDRIAL"/>
    <property type="match status" value="1"/>
</dbReference>
<keyword evidence="4" id="KW-1185">Reference proteome</keyword>
<feature type="domain" description="Amidase" evidence="2">
    <location>
        <begin position="27"/>
        <end position="471"/>
    </location>
</feature>
<dbReference type="InterPro" id="IPR023631">
    <property type="entry name" value="Amidase_dom"/>
</dbReference>
<name>A0AAE4CNH1_9ACTN</name>
<evidence type="ECO:0000256" key="1">
    <source>
        <dbReference type="ARBA" id="ARBA00009199"/>
    </source>
</evidence>
<dbReference type="InterPro" id="IPR000120">
    <property type="entry name" value="Amidase"/>
</dbReference>
<dbReference type="AlphaFoldDB" id="A0AAE4CNH1"/>
<dbReference type="SUPFAM" id="SSF75304">
    <property type="entry name" value="Amidase signature (AS) enzymes"/>
    <property type="match status" value="1"/>
</dbReference>
<dbReference type="EMBL" id="JAVDXW010000001">
    <property type="protein sequence ID" value="MDR7303461.1"/>
    <property type="molecule type" value="Genomic_DNA"/>
</dbReference>
<organism evidence="3 4">
    <name type="scientific">Haloactinomyces albus</name>
    <dbReference type="NCBI Taxonomy" id="1352928"/>
    <lineage>
        <taxon>Bacteria</taxon>
        <taxon>Bacillati</taxon>
        <taxon>Actinomycetota</taxon>
        <taxon>Actinomycetes</taxon>
        <taxon>Actinopolysporales</taxon>
        <taxon>Actinopolysporaceae</taxon>
        <taxon>Haloactinomyces</taxon>
    </lineage>
</organism>